<dbReference type="GO" id="GO:0005886">
    <property type="term" value="C:plasma membrane"/>
    <property type="evidence" value="ECO:0007669"/>
    <property type="project" value="TreeGrafter"/>
</dbReference>
<feature type="transmembrane region" description="Helical" evidence="1">
    <location>
        <begin position="93"/>
        <end position="114"/>
    </location>
</feature>
<feature type="transmembrane region" description="Helical" evidence="1">
    <location>
        <begin position="239"/>
        <end position="257"/>
    </location>
</feature>
<sequence>MEFSTISSFTAFICYSVATLSILSRLFHPKGPNLIITLIFASLAIVFHVLSSSQFLFTQNSLNLSLPNVVSLVSLIISLVISTVALRFKVNLLLPVIYGFAGLWQLSMIFIAPIGNMVIVANKLAMLSHITLAIIAYCVLVIATLYAFQVAYINMKLKTKNLQAVSHLPPLMQVERQLFIILLLGSSCLLLSEILGFIFLNGMIAKENAHKTILSLVACVLYFVTLWGHFKQGWRGQRVLILTVIATFILTLAYFGSRFVKEFLLL</sequence>
<protein>
    <submittedName>
        <fullName evidence="3">ABC-type uncharacterized transport system, permease component</fullName>
    </submittedName>
</protein>
<feature type="domain" description="Cytochrome c assembly protein" evidence="2">
    <location>
        <begin position="39"/>
        <end position="264"/>
    </location>
</feature>
<organism evidence="3 4">
    <name type="scientific">Colwellia chukchiensis</name>
    <dbReference type="NCBI Taxonomy" id="641665"/>
    <lineage>
        <taxon>Bacteria</taxon>
        <taxon>Pseudomonadati</taxon>
        <taxon>Pseudomonadota</taxon>
        <taxon>Gammaproteobacteria</taxon>
        <taxon>Alteromonadales</taxon>
        <taxon>Colwelliaceae</taxon>
        <taxon>Colwellia</taxon>
    </lineage>
</organism>
<dbReference type="PANTHER" id="PTHR38034:SF1">
    <property type="entry name" value="INNER MEMBRANE PROTEIN YPJD"/>
    <property type="match status" value="1"/>
</dbReference>
<dbReference type="GO" id="GO:0020037">
    <property type="term" value="F:heme binding"/>
    <property type="evidence" value="ECO:0007669"/>
    <property type="project" value="InterPro"/>
</dbReference>
<dbReference type="InterPro" id="IPR052372">
    <property type="entry name" value="YpjD/HemX"/>
</dbReference>
<evidence type="ECO:0000313" key="3">
    <source>
        <dbReference type="EMBL" id="SEK52656.1"/>
    </source>
</evidence>
<keyword evidence="4" id="KW-1185">Reference proteome</keyword>
<name>A0A1H7HQL7_9GAMM</name>
<keyword evidence="1" id="KW-0472">Membrane</keyword>
<dbReference type="STRING" id="641665.GCA_002104455_00130"/>
<dbReference type="RefSeq" id="WP_085282226.1">
    <property type="nucleotide sequence ID" value="NZ_FOBI01000001.1"/>
</dbReference>
<feature type="transmembrane region" description="Helical" evidence="1">
    <location>
        <begin position="126"/>
        <end position="148"/>
    </location>
</feature>
<evidence type="ECO:0000259" key="2">
    <source>
        <dbReference type="Pfam" id="PF01578"/>
    </source>
</evidence>
<dbReference type="PANTHER" id="PTHR38034">
    <property type="entry name" value="INNER MEMBRANE PROTEIN YPJD"/>
    <property type="match status" value="1"/>
</dbReference>
<keyword evidence="1" id="KW-0812">Transmembrane</keyword>
<evidence type="ECO:0000313" key="4">
    <source>
        <dbReference type="Proteomes" id="UP000199297"/>
    </source>
</evidence>
<dbReference type="OrthoDB" id="9780793at2"/>
<dbReference type="AlphaFoldDB" id="A0A1H7HQL7"/>
<gene>
    <name evidence="3" type="ORF">SAMN05216262_101575</name>
</gene>
<proteinExistence type="predicted"/>
<feature type="transmembrane region" description="Helical" evidence="1">
    <location>
        <begin position="69"/>
        <end position="86"/>
    </location>
</feature>
<feature type="transmembrane region" description="Helical" evidence="1">
    <location>
        <begin position="34"/>
        <end position="57"/>
    </location>
</feature>
<feature type="transmembrane region" description="Helical" evidence="1">
    <location>
        <begin position="6"/>
        <end position="27"/>
    </location>
</feature>
<dbReference type="InterPro" id="IPR002541">
    <property type="entry name" value="Cyt_c_assembly"/>
</dbReference>
<dbReference type="GO" id="GO:0017004">
    <property type="term" value="P:cytochrome complex assembly"/>
    <property type="evidence" value="ECO:0007669"/>
    <property type="project" value="InterPro"/>
</dbReference>
<reference evidence="4" key="1">
    <citation type="submission" date="2016-10" db="EMBL/GenBank/DDBJ databases">
        <authorList>
            <person name="Varghese N."/>
            <person name="Submissions S."/>
        </authorList>
    </citation>
    <scope>NUCLEOTIDE SEQUENCE [LARGE SCALE GENOMIC DNA]</scope>
    <source>
        <strain evidence="4">CGMCC 1.9127</strain>
    </source>
</reference>
<feature type="transmembrane region" description="Helical" evidence="1">
    <location>
        <begin position="178"/>
        <end position="200"/>
    </location>
</feature>
<accession>A0A1H7HQL7</accession>
<feature type="transmembrane region" description="Helical" evidence="1">
    <location>
        <begin position="212"/>
        <end position="230"/>
    </location>
</feature>
<evidence type="ECO:0000256" key="1">
    <source>
        <dbReference type="SAM" id="Phobius"/>
    </source>
</evidence>
<dbReference type="Proteomes" id="UP000199297">
    <property type="component" value="Unassembled WGS sequence"/>
</dbReference>
<keyword evidence="1" id="KW-1133">Transmembrane helix</keyword>
<dbReference type="Pfam" id="PF01578">
    <property type="entry name" value="Cytochrom_C_asm"/>
    <property type="match status" value="1"/>
</dbReference>
<dbReference type="EMBL" id="FOBI01000001">
    <property type="protein sequence ID" value="SEK52656.1"/>
    <property type="molecule type" value="Genomic_DNA"/>
</dbReference>